<evidence type="ECO:0000256" key="1">
    <source>
        <dbReference type="SAM" id="Phobius"/>
    </source>
</evidence>
<name>A0A386KRU4_9CAUD</name>
<gene>
    <name evidence="2" type="primary">77</name>
    <name evidence="2" type="ORF">SEA_TENNO_77</name>
</gene>
<feature type="transmembrane region" description="Helical" evidence="1">
    <location>
        <begin position="12"/>
        <end position="28"/>
    </location>
</feature>
<sequence>MRFNFYKVIKYVWVLAFVITMFSFMLSWEPNHLLRGGFSVVMIIIFAVADAYYEDDKALTK</sequence>
<keyword evidence="1" id="KW-1133">Transmembrane helix</keyword>
<evidence type="ECO:0000313" key="2">
    <source>
        <dbReference type="EMBL" id="AYD87283.1"/>
    </source>
</evidence>
<dbReference type="Proteomes" id="UP000277394">
    <property type="component" value="Segment"/>
</dbReference>
<organism evidence="2 3">
    <name type="scientific">Arthrobacter phage Tenno</name>
    <dbReference type="NCBI Taxonomy" id="2315702"/>
    <lineage>
        <taxon>Viruses</taxon>
        <taxon>Duplodnaviria</taxon>
        <taxon>Heunggongvirae</taxon>
        <taxon>Uroviricota</taxon>
        <taxon>Caudoviricetes</taxon>
        <taxon>Gordonvirus</taxon>
        <taxon>Gordonvirus captnmurica</taxon>
    </lineage>
</organism>
<proteinExistence type="predicted"/>
<reference evidence="2 3" key="1">
    <citation type="submission" date="2018-08" db="EMBL/GenBank/DDBJ databases">
        <authorList>
            <person name="Acevedo B."/>
            <person name="Adams S.D."/>
            <person name="Ahmed E."/>
            <person name="Alsharif D."/>
            <person name="Assaf W."/>
            <person name="Atie C."/>
            <person name="Bayrami S."/>
            <person name="Blackford S."/>
            <person name="Bosque E."/>
            <person name="Chapanian K."/>
            <person name="Chery T."/>
            <person name="Constantino E."/>
            <person name="Diaz B."/>
            <person name="Djombo L."/>
            <person name="Domian I."/>
            <person name="Duvelson J."/>
            <person name="Economy N."/>
            <person name="Ferreira A."/>
            <person name="Fuschetto M."/>
            <person name="Garcia A."/>
            <person name="Hauptman A."/>
            <person name="Hernandez M."/>
            <person name="Israeil M."/>
            <person name="James K."/>
            <person name="Jeffery E."/>
            <person name="Jocelyn N."/>
            <person name="Johnson C."/>
            <person name="Katrib A."/>
            <person name="Keker J."/>
            <person name="Khashashina L."/>
            <person name="Martianou S."/>
            <person name="Monsen-Collar K."/>
            <person name="Mustafa R."/>
            <person name="Nasser G."/>
            <person name="Onwuzuruike C."/>
            <person name="Orzel K."/>
            <person name="Peepall S."/>
            <person name="Pena R."/>
            <person name="Pied T."/>
            <person name="Rabboh F."/>
            <person name="Reyes A."/>
            <person name="Roland J."/>
            <person name="Sanchez D."/>
            <person name="Schertz L."/>
            <person name="Schwing B."/>
            <person name="Seaman J."/>
            <person name="Toribio G."/>
            <person name="Torres C."/>
            <person name="Weaver J."/>
            <person name="Weisz A."/>
            <person name="Whitehall Z."/>
            <person name="Klyczek K."/>
            <person name="Garlena R.A."/>
            <person name="Russell D.A."/>
            <person name="Pope W.H."/>
            <person name="Jacobs-Sera D."/>
            <person name="Hatfull G.F."/>
        </authorList>
    </citation>
    <scope>NUCLEOTIDE SEQUENCE [LARGE SCALE GENOMIC DNA]</scope>
</reference>
<keyword evidence="1" id="KW-0472">Membrane</keyword>
<accession>A0A386KRU4</accession>
<protein>
    <submittedName>
        <fullName evidence="2">Uncharacterized protein</fullName>
    </submittedName>
</protein>
<evidence type="ECO:0000313" key="3">
    <source>
        <dbReference type="Proteomes" id="UP000277394"/>
    </source>
</evidence>
<feature type="transmembrane region" description="Helical" evidence="1">
    <location>
        <begin position="34"/>
        <end position="53"/>
    </location>
</feature>
<dbReference type="EMBL" id="MH825711">
    <property type="protein sequence ID" value="AYD87283.1"/>
    <property type="molecule type" value="Genomic_DNA"/>
</dbReference>
<keyword evidence="1" id="KW-0812">Transmembrane</keyword>